<dbReference type="EMBL" id="ANIY01001609">
    <property type="protein sequence ID" value="ETP46074.1"/>
    <property type="molecule type" value="Genomic_DNA"/>
</dbReference>
<feature type="region of interest" description="Disordered" evidence="1">
    <location>
        <begin position="62"/>
        <end position="95"/>
    </location>
</feature>
<feature type="compositionally biased region" description="Basic and acidic residues" evidence="1">
    <location>
        <begin position="84"/>
        <end position="95"/>
    </location>
</feature>
<feature type="compositionally biased region" description="Polar residues" evidence="1">
    <location>
        <begin position="73"/>
        <end position="83"/>
    </location>
</feature>
<evidence type="ECO:0000313" key="2">
    <source>
        <dbReference type="EMBL" id="ETP46074.1"/>
    </source>
</evidence>
<dbReference type="Proteomes" id="UP000018948">
    <property type="component" value="Unassembled WGS sequence"/>
</dbReference>
<sequence length="95" mass="10421">MVLDGDNCHEKFPGKDYTVDYSSCKGSCTLRWYWLGVRFLKNSYSWQVYKACIPLTGGAGAPAGSLPAGSGSQKAESGSQKNLRISDEKLRVEPR</sequence>
<accession>W2ZIM7</accession>
<evidence type="ECO:0000313" key="3">
    <source>
        <dbReference type="Proteomes" id="UP000018948"/>
    </source>
</evidence>
<gene>
    <name evidence="2" type="ORF">F442_07634</name>
</gene>
<comment type="caution">
    <text evidence="2">The sequence shown here is derived from an EMBL/GenBank/DDBJ whole genome shotgun (WGS) entry which is preliminary data.</text>
</comment>
<dbReference type="AlphaFoldDB" id="W2ZIM7"/>
<organism evidence="2 3">
    <name type="scientific">Phytophthora nicotianae P10297</name>
    <dbReference type="NCBI Taxonomy" id="1317064"/>
    <lineage>
        <taxon>Eukaryota</taxon>
        <taxon>Sar</taxon>
        <taxon>Stramenopiles</taxon>
        <taxon>Oomycota</taxon>
        <taxon>Peronosporomycetes</taxon>
        <taxon>Peronosporales</taxon>
        <taxon>Peronosporaceae</taxon>
        <taxon>Phytophthora</taxon>
    </lineage>
</organism>
<feature type="compositionally biased region" description="Low complexity" evidence="1">
    <location>
        <begin position="62"/>
        <end position="72"/>
    </location>
</feature>
<reference evidence="2 3" key="1">
    <citation type="submission" date="2013-11" db="EMBL/GenBank/DDBJ databases">
        <title>The Genome Sequence of Phytophthora parasitica P10297.</title>
        <authorList>
            <consortium name="The Broad Institute Genomics Platform"/>
            <person name="Russ C."/>
            <person name="Tyler B."/>
            <person name="Panabieres F."/>
            <person name="Shan W."/>
            <person name="Tripathy S."/>
            <person name="Grunwald N."/>
            <person name="Machado M."/>
            <person name="Johnson C.S."/>
            <person name="Walker B."/>
            <person name="Young S.K."/>
            <person name="Zeng Q."/>
            <person name="Gargeya S."/>
            <person name="Fitzgerald M."/>
            <person name="Haas B."/>
            <person name="Abouelleil A."/>
            <person name="Allen A.W."/>
            <person name="Alvarado L."/>
            <person name="Arachchi H.M."/>
            <person name="Berlin A.M."/>
            <person name="Chapman S.B."/>
            <person name="Gainer-Dewar J."/>
            <person name="Goldberg J."/>
            <person name="Griggs A."/>
            <person name="Gujja S."/>
            <person name="Hansen M."/>
            <person name="Howarth C."/>
            <person name="Imamovic A."/>
            <person name="Ireland A."/>
            <person name="Larimer J."/>
            <person name="McCowan C."/>
            <person name="Murphy C."/>
            <person name="Pearson M."/>
            <person name="Poon T.W."/>
            <person name="Priest M."/>
            <person name="Roberts A."/>
            <person name="Saif S."/>
            <person name="Shea T."/>
            <person name="Sisk P."/>
            <person name="Sykes S."/>
            <person name="Wortman J."/>
            <person name="Nusbaum C."/>
            <person name="Birren B."/>
        </authorList>
    </citation>
    <scope>NUCLEOTIDE SEQUENCE [LARGE SCALE GENOMIC DNA]</scope>
    <source>
        <strain evidence="2 3">P10297</strain>
    </source>
</reference>
<evidence type="ECO:0000256" key="1">
    <source>
        <dbReference type="SAM" id="MobiDB-lite"/>
    </source>
</evidence>
<name>W2ZIM7_PHYNI</name>
<proteinExistence type="predicted"/>
<protein>
    <submittedName>
        <fullName evidence="2">Uncharacterized protein</fullName>
    </submittedName>
</protein>